<organism evidence="1">
    <name type="scientific">Desulfacinum infernum</name>
    <dbReference type="NCBI Taxonomy" id="35837"/>
    <lineage>
        <taxon>Bacteria</taxon>
        <taxon>Pseudomonadati</taxon>
        <taxon>Thermodesulfobacteriota</taxon>
        <taxon>Syntrophobacteria</taxon>
        <taxon>Syntrophobacterales</taxon>
        <taxon>Syntrophobacteraceae</taxon>
        <taxon>Desulfacinum</taxon>
    </lineage>
</organism>
<reference evidence="1" key="1">
    <citation type="journal article" date="2020" name="mSystems">
        <title>Genome- and Community-Level Interaction Insights into Carbon Utilization and Element Cycling Functions of Hydrothermarchaeota in Hydrothermal Sediment.</title>
        <authorList>
            <person name="Zhou Z."/>
            <person name="Liu Y."/>
            <person name="Xu W."/>
            <person name="Pan J."/>
            <person name="Luo Z.H."/>
            <person name="Li M."/>
        </authorList>
    </citation>
    <scope>NUCLEOTIDE SEQUENCE [LARGE SCALE GENOMIC DNA]</scope>
    <source>
        <strain evidence="1">SpSt-456</strain>
    </source>
</reference>
<dbReference type="EMBL" id="DSTK01000044">
    <property type="protein sequence ID" value="HFK98919.1"/>
    <property type="molecule type" value="Genomic_DNA"/>
</dbReference>
<accession>A0A832EKQ7</accession>
<evidence type="ECO:0000313" key="1">
    <source>
        <dbReference type="EMBL" id="HFK98919.1"/>
    </source>
</evidence>
<protein>
    <submittedName>
        <fullName evidence="1">Uncharacterized protein</fullName>
    </submittedName>
</protein>
<name>A0A832EKQ7_9BACT</name>
<comment type="caution">
    <text evidence="1">The sequence shown here is derived from an EMBL/GenBank/DDBJ whole genome shotgun (WGS) entry which is preliminary data.</text>
</comment>
<dbReference type="AlphaFoldDB" id="A0A832EKQ7"/>
<sequence>MSVPYASGSLPLKIFWETLERRLAEASADELRAILRAMAVEVIPTERSSFLARLGVGPVSALPKRTPWENLLADIDDLAEQIQDTMEDAVQWEEEYGWEDERDSLGPYDAFIEARIA</sequence>
<gene>
    <name evidence="1" type="ORF">ENS06_16540</name>
</gene>
<proteinExistence type="predicted"/>